<keyword evidence="7" id="KW-1185">Reference proteome</keyword>
<dbReference type="GO" id="GO:0000976">
    <property type="term" value="F:transcription cis-regulatory region binding"/>
    <property type="evidence" value="ECO:0007669"/>
    <property type="project" value="TreeGrafter"/>
</dbReference>
<evidence type="ECO:0000313" key="6">
    <source>
        <dbReference type="EMBL" id="GGR41251.1"/>
    </source>
</evidence>
<organism evidence="6 7">
    <name type="scientific">Streptomyces aurantiogriseus</name>
    <dbReference type="NCBI Taxonomy" id="66870"/>
    <lineage>
        <taxon>Bacteria</taxon>
        <taxon>Bacillati</taxon>
        <taxon>Actinomycetota</taxon>
        <taxon>Actinomycetes</taxon>
        <taxon>Kitasatosporales</taxon>
        <taxon>Streptomycetaceae</taxon>
        <taxon>Streptomyces</taxon>
    </lineage>
</organism>
<dbReference type="Pfam" id="PF00440">
    <property type="entry name" value="TetR_N"/>
    <property type="match status" value="1"/>
</dbReference>
<evidence type="ECO:0000256" key="4">
    <source>
        <dbReference type="PROSITE-ProRule" id="PRU00335"/>
    </source>
</evidence>
<protein>
    <submittedName>
        <fullName evidence="6">TetR family transcriptional regulator</fullName>
    </submittedName>
</protein>
<proteinExistence type="predicted"/>
<dbReference type="PANTHER" id="PTHR30055">
    <property type="entry name" value="HTH-TYPE TRANSCRIPTIONAL REGULATOR RUTR"/>
    <property type="match status" value="1"/>
</dbReference>
<keyword evidence="3" id="KW-0804">Transcription</keyword>
<feature type="DNA-binding region" description="H-T-H motif" evidence="4">
    <location>
        <begin position="25"/>
        <end position="44"/>
    </location>
</feature>
<evidence type="ECO:0000256" key="1">
    <source>
        <dbReference type="ARBA" id="ARBA00023015"/>
    </source>
</evidence>
<evidence type="ECO:0000256" key="2">
    <source>
        <dbReference type="ARBA" id="ARBA00023125"/>
    </source>
</evidence>
<evidence type="ECO:0000313" key="7">
    <source>
        <dbReference type="Proteomes" id="UP000658320"/>
    </source>
</evidence>
<dbReference type="EMBL" id="BMSX01000019">
    <property type="protein sequence ID" value="GGR41251.1"/>
    <property type="molecule type" value="Genomic_DNA"/>
</dbReference>
<dbReference type="AlphaFoldDB" id="A0A918FJ36"/>
<dbReference type="Proteomes" id="UP000658320">
    <property type="component" value="Unassembled WGS sequence"/>
</dbReference>
<evidence type="ECO:0000256" key="3">
    <source>
        <dbReference type="ARBA" id="ARBA00023163"/>
    </source>
</evidence>
<evidence type="ECO:0000259" key="5">
    <source>
        <dbReference type="PROSITE" id="PS50977"/>
    </source>
</evidence>
<keyword evidence="1" id="KW-0805">Transcription regulation</keyword>
<sequence length="191" mass="20683">MLRSRAALMAAAVRLVSERGTTAIPVIDFSEAADVSRQLVYIQFGDRDALLVAAATDLVERELIPEVGDDSAPHRARLLAMARHFVRHRPFYRAMLTGSCAFPMTRALNRLFGSLITMTGLRETFGDLDEATAEDLKALITGGTGAIVNDWLIDADDPLDPEELADRLLRLSTVLVSSRPALAPAPGGSPR</sequence>
<keyword evidence="2 4" id="KW-0238">DNA-binding</keyword>
<comment type="caution">
    <text evidence="6">The sequence shown here is derived from an EMBL/GenBank/DDBJ whole genome shotgun (WGS) entry which is preliminary data.</text>
</comment>
<dbReference type="InterPro" id="IPR009057">
    <property type="entry name" value="Homeodomain-like_sf"/>
</dbReference>
<dbReference type="GO" id="GO:0003700">
    <property type="term" value="F:DNA-binding transcription factor activity"/>
    <property type="evidence" value="ECO:0007669"/>
    <property type="project" value="TreeGrafter"/>
</dbReference>
<name>A0A918FJ36_9ACTN</name>
<feature type="domain" description="HTH tetR-type" evidence="5">
    <location>
        <begin position="2"/>
        <end position="62"/>
    </location>
</feature>
<dbReference type="PANTHER" id="PTHR30055:SF234">
    <property type="entry name" value="HTH-TYPE TRANSCRIPTIONAL REGULATOR BETI"/>
    <property type="match status" value="1"/>
</dbReference>
<accession>A0A918FJ36</accession>
<dbReference type="PROSITE" id="PS50977">
    <property type="entry name" value="HTH_TETR_2"/>
    <property type="match status" value="1"/>
</dbReference>
<dbReference type="InterPro" id="IPR001647">
    <property type="entry name" value="HTH_TetR"/>
</dbReference>
<dbReference type="InterPro" id="IPR050109">
    <property type="entry name" value="HTH-type_TetR-like_transc_reg"/>
</dbReference>
<reference evidence="6" key="2">
    <citation type="submission" date="2020-09" db="EMBL/GenBank/DDBJ databases">
        <authorList>
            <person name="Sun Q."/>
            <person name="Ohkuma M."/>
        </authorList>
    </citation>
    <scope>NUCLEOTIDE SEQUENCE</scope>
    <source>
        <strain evidence="6">JCM 4346</strain>
    </source>
</reference>
<dbReference type="SUPFAM" id="SSF46689">
    <property type="entry name" value="Homeodomain-like"/>
    <property type="match status" value="1"/>
</dbReference>
<reference evidence="6" key="1">
    <citation type="journal article" date="2014" name="Int. J. Syst. Evol. Microbiol.">
        <title>Complete genome sequence of Corynebacterium casei LMG S-19264T (=DSM 44701T), isolated from a smear-ripened cheese.</title>
        <authorList>
            <consortium name="US DOE Joint Genome Institute (JGI-PGF)"/>
            <person name="Walter F."/>
            <person name="Albersmeier A."/>
            <person name="Kalinowski J."/>
            <person name="Ruckert C."/>
        </authorList>
    </citation>
    <scope>NUCLEOTIDE SEQUENCE</scope>
    <source>
        <strain evidence="6">JCM 4346</strain>
    </source>
</reference>
<gene>
    <name evidence="6" type="ORF">GCM10010251_67370</name>
</gene>
<dbReference type="Gene3D" id="1.10.357.10">
    <property type="entry name" value="Tetracycline Repressor, domain 2"/>
    <property type="match status" value="1"/>
</dbReference>